<keyword evidence="2" id="KW-1185">Reference proteome</keyword>
<sequence length="120" mass="13976">MEEQAIFSTADAIHVRCVRFCFMQLILQELDLVRTEWNTHYIRRQTRERTPCGKPDILYLCPELYVDEADCECLGAYCDVPSSTGIEEELDARFLQMMQLDGMLMPETSAEAIDLLIWYV</sequence>
<dbReference type="Proteomes" id="UP001164746">
    <property type="component" value="Chromosome 2"/>
</dbReference>
<reference evidence="1" key="1">
    <citation type="submission" date="2022-11" db="EMBL/GenBank/DDBJ databases">
        <title>Centuries of genome instability and evolution in soft-shell clam transmissible cancer (bioRxiv).</title>
        <authorList>
            <person name="Hart S.F.M."/>
            <person name="Yonemitsu M.A."/>
            <person name="Giersch R.M."/>
            <person name="Beal B.F."/>
            <person name="Arriagada G."/>
            <person name="Davis B.W."/>
            <person name="Ostrander E.A."/>
            <person name="Goff S.P."/>
            <person name="Metzger M.J."/>
        </authorList>
    </citation>
    <scope>NUCLEOTIDE SEQUENCE</scope>
    <source>
        <strain evidence="1">MELC-2E11</strain>
        <tissue evidence="1">Siphon/mantle</tissue>
    </source>
</reference>
<protein>
    <submittedName>
        <fullName evidence="1">Uncharacterized protein</fullName>
    </submittedName>
</protein>
<dbReference type="EMBL" id="CP111013">
    <property type="protein sequence ID" value="WAQ97348.1"/>
    <property type="molecule type" value="Genomic_DNA"/>
</dbReference>
<gene>
    <name evidence="1" type="ORF">MAR_030038</name>
</gene>
<organism evidence="1 2">
    <name type="scientific">Mya arenaria</name>
    <name type="common">Soft-shell clam</name>
    <dbReference type="NCBI Taxonomy" id="6604"/>
    <lineage>
        <taxon>Eukaryota</taxon>
        <taxon>Metazoa</taxon>
        <taxon>Spiralia</taxon>
        <taxon>Lophotrochozoa</taxon>
        <taxon>Mollusca</taxon>
        <taxon>Bivalvia</taxon>
        <taxon>Autobranchia</taxon>
        <taxon>Heteroconchia</taxon>
        <taxon>Euheterodonta</taxon>
        <taxon>Imparidentia</taxon>
        <taxon>Neoheterodontei</taxon>
        <taxon>Myida</taxon>
        <taxon>Myoidea</taxon>
        <taxon>Myidae</taxon>
        <taxon>Mya</taxon>
    </lineage>
</organism>
<proteinExistence type="predicted"/>
<evidence type="ECO:0000313" key="1">
    <source>
        <dbReference type="EMBL" id="WAQ97348.1"/>
    </source>
</evidence>
<name>A0ABY7DMQ4_MYAAR</name>
<accession>A0ABY7DMQ4</accession>
<evidence type="ECO:0000313" key="2">
    <source>
        <dbReference type="Proteomes" id="UP001164746"/>
    </source>
</evidence>